<evidence type="ECO:0000259" key="1">
    <source>
        <dbReference type="Pfam" id="PF01844"/>
    </source>
</evidence>
<name>A0A1Y3PHN5_9BACI</name>
<accession>A0A1Y3PHN5</accession>
<comment type="caution">
    <text evidence="2">The sequence shown here is derived from an EMBL/GenBank/DDBJ whole genome shotgun (WGS) entry which is preliminary data.</text>
</comment>
<evidence type="ECO:0000313" key="3">
    <source>
        <dbReference type="Proteomes" id="UP000196475"/>
    </source>
</evidence>
<dbReference type="Gene3D" id="1.10.30.50">
    <property type="match status" value="1"/>
</dbReference>
<dbReference type="GO" id="GO:0003676">
    <property type="term" value="F:nucleic acid binding"/>
    <property type="evidence" value="ECO:0007669"/>
    <property type="project" value="InterPro"/>
</dbReference>
<keyword evidence="2" id="KW-0378">Hydrolase</keyword>
<dbReference type="GO" id="GO:0008270">
    <property type="term" value="F:zinc ion binding"/>
    <property type="evidence" value="ECO:0007669"/>
    <property type="project" value="InterPro"/>
</dbReference>
<dbReference type="CDD" id="cd00085">
    <property type="entry name" value="HNHc"/>
    <property type="match status" value="1"/>
</dbReference>
<sequence>MFYNDPIDLSTDVWIELLKDKEVTKESDFKVLKMIYESEHHEMRAAEIAARLQLPHHSVINSQMVRFSKRVVAKTGIQPPLRRNGTVRWWHVPFLGYEKRGKFPWIMRPELVMAFDAILESNPDTELVFMGEISTEEKPVYSEGAVYPVYVDRYERSRKARNACIQHYGSQCVICGFDFEKVYGPIGKNKIHVHHLTPLSEIQGEYEVDPIRDLRPVCPNCHLIIHSKKVPFTVEEVKNMLRKACKMD</sequence>
<gene>
    <name evidence="2" type="ORF">BAA01_16345</name>
</gene>
<evidence type="ECO:0000313" key="2">
    <source>
        <dbReference type="EMBL" id="OUM86895.1"/>
    </source>
</evidence>
<dbReference type="InterPro" id="IPR003615">
    <property type="entry name" value="HNH_nuc"/>
</dbReference>
<dbReference type="GO" id="GO:0004519">
    <property type="term" value="F:endonuclease activity"/>
    <property type="evidence" value="ECO:0007669"/>
    <property type="project" value="UniProtKB-KW"/>
</dbReference>
<dbReference type="EMBL" id="LZRT01000084">
    <property type="protein sequence ID" value="OUM86895.1"/>
    <property type="molecule type" value="Genomic_DNA"/>
</dbReference>
<organism evidence="2 3">
    <name type="scientific">Bacillus thermozeamaize</name>
    <dbReference type="NCBI Taxonomy" id="230954"/>
    <lineage>
        <taxon>Bacteria</taxon>
        <taxon>Bacillati</taxon>
        <taxon>Bacillota</taxon>
        <taxon>Bacilli</taxon>
        <taxon>Bacillales</taxon>
        <taxon>Bacillaceae</taxon>
        <taxon>Bacillus</taxon>
    </lineage>
</organism>
<protein>
    <submittedName>
        <fullName evidence="2">HNH endonuclease</fullName>
    </submittedName>
</protein>
<keyword evidence="2" id="KW-0540">Nuclease</keyword>
<reference evidence="3" key="1">
    <citation type="submission" date="2016-06" db="EMBL/GenBank/DDBJ databases">
        <authorList>
            <person name="Nascimento L."/>
            <person name="Pereira R.V."/>
            <person name="Martins L.F."/>
            <person name="Quaggio R.B."/>
            <person name="Silva A.M."/>
            <person name="Setubal J.C."/>
        </authorList>
    </citation>
    <scope>NUCLEOTIDE SEQUENCE [LARGE SCALE GENOMIC DNA]</scope>
</reference>
<dbReference type="Pfam" id="PF01844">
    <property type="entry name" value="HNH"/>
    <property type="match status" value="1"/>
</dbReference>
<feature type="domain" description="HNH" evidence="1">
    <location>
        <begin position="172"/>
        <end position="227"/>
    </location>
</feature>
<dbReference type="InterPro" id="IPR002711">
    <property type="entry name" value="HNH"/>
</dbReference>
<dbReference type="AlphaFoldDB" id="A0A1Y3PHN5"/>
<proteinExistence type="predicted"/>
<dbReference type="Proteomes" id="UP000196475">
    <property type="component" value="Unassembled WGS sequence"/>
</dbReference>
<keyword evidence="2" id="KW-0255">Endonuclease</keyword>